<evidence type="ECO:0000313" key="5">
    <source>
        <dbReference type="Proteomes" id="UP001501367"/>
    </source>
</evidence>
<evidence type="ECO:0000313" key="4">
    <source>
        <dbReference type="EMBL" id="GAA3741708.1"/>
    </source>
</evidence>
<dbReference type="CDD" id="cd00156">
    <property type="entry name" value="REC"/>
    <property type="match status" value="1"/>
</dbReference>
<feature type="domain" description="Response regulatory" evidence="3">
    <location>
        <begin position="10"/>
        <end position="132"/>
    </location>
</feature>
<dbReference type="InterPro" id="IPR050595">
    <property type="entry name" value="Bact_response_regulator"/>
</dbReference>
<organism evidence="4 5">
    <name type="scientific">Flavobacterium ginsengisoli</name>
    <dbReference type="NCBI Taxonomy" id="871694"/>
    <lineage>
        <taxon>Bacteria</taxon>
        <taxon>Pseudomonadati</taxon>
        <taxon>Bacteroidota</taxon>
        <taxon>Flavobacteriia</taxon>
        <taxon>Flavobacteriales</taxon>
        <taxon>Flavobacteriaceae</taxon>
        <taxon>Flavobacterium</taxon>
    </lineage>
</organism>
<dbReference type="PROSITE" id="PS50110">
    <property type="entry name" value="RESPONSE_REGULATORY"/>
    <property type="match status" value="1"/>
</dbReference>
<proteinExistence type="predicted"/>
<name>A0ABP7FN51_9FLAO</name>
<dbReference type="InterPro" id="IPR011006">
    <property type="entry name" value="CheY-like_superfamily"/>
</dbReference>
<comment type="caution">
    <text evidence="4">The sequence shown here is derived from an EMBL/GenBank/DDBJ whole genome shotgun (WGS) entry which is preliminary data.</text>
</comment>
<evidence type="ECO:0000259" key="3">
    <source>
        <dbReference type="PROSITE" id="PS50110"/>
    </source>
</evidence>
<evidence type="ECO:0000256" key="1">
    <source>
        <dbReference type="ARBA" id="ARBA00022553"/>
    </source>
</evidence>
<dbReference type="PANTHER" id="PTHR44591">
    <property type="entry name" value="STRESS RESPONSE REGULATOR PROTEIN 1"/>
    <property type="match status" value="1"/>
</dbReference>
<gene>
    <name evidence="4" type="ORF">GCM10022422_26760</name>
</gene>
<comment type="caution">
    <text evidence="2">Lacks conserved residue(s) required for the propagation of feature annotation.</text>
</comment>
<dbReference type="SMART" id="SM00448">
    <property type="entry name" value="REC"/>
    <property type="match status" value="1"/>
</dbReference>
<keyword evidence="5" id="KW-1185">Reference proteome</keyword>
<dbReference type="EMBL" id="BAABDT010000005">
    <property type="protein sequence ID" value="GAA3741708.1"/>
    <property type="molecule type" value="Genomic_DNA"/>
</dbReference>
<dbReference type="PANTHER" id="PTHR44591:SF3">
    <property type="entry name" value="RESPONSE REGULATORY DOMAIN-CONTAINING PROTEIN"/>
    <property type="match status" value="1"/>
</dbReference>
<dbReference type="RefSeq" id="WP_345158931.1">
    <property type="nucleotide sequence ID" value="NZ_BAABDT010000005.1"/>
</dbReference>
<keyword evidence="1" id="KW-0597">Phosphoprotein</keyword>
<dbReference type="Pfam" id="PF00072">
    <property type="entry name" value="Response_reg"/>
    <property type="match status" value="1"/>
</dbReference>
<dbReference type="Proteomes" id="UP001501367">
    <property type="component" value="Unassembled WGS sequence"/>
</dbReference>
<dbReference type="InterPro" id="IPR001789">
    <property type="entry name" value="Sig_transdc_resp-reg_receiver"/>
</dbReference>
<sequence>MPESQNSKKIICIADHDEDDRMLLHEALLTLNQPFEILEIGSKDQLADRLSRLSEILPDFIFLNTSMPGVEGFHYIEAIRKEVGSGMKIKIIIYSTDNERSSIEKAFEHGADFYAVKPSNYRDLKNLARNIIEMNWETFDEGSRIFHIL</sequence>
<reference evidence="5" key="1">
    <citation type="journal article" date="2019" name="Int. J. Syst. Evol. Microbiol.">
        <title>The Global Catalogue of Microorganisms (GCM) 10K type strain sequencing project: providing services to taxonomists for standard genome sequencing and annotation.</title>
        <authorList>
            <consortium name="The Broad Institute Genomics Platform"/>
            <consortium name="The Broad Institute Genome Sequencing Center for Infectious Disease"/>
            <person name="Wu L."/>
            <person name="Ma J."/>
        </authorList>
    </citation>
    <scope>NUCLEOTIDE SEQUENCE [LARGE SCALE GENOMIC DNA]</scope>
    <source>
        <strain evidence="5">JCM 17336</strain>
    </source>
</reference>
<dbReference type="SUPFAM" id="SSF52172">
    <property type="entry name" value="CheY-like"/>
    <property type="match status" value="1"/>
</dbReference>
<evidence type="ECO:0000256" key="2">
    <source>
        <dbReference type="PROSITE-ProRule" id="PRU00169"/>
    </source>
</evidence>
<dbReference type="Gene3D" id="3.40.50.2300">
    <property type="match status" value="1"/>
</dbReference>
<accession>A0ABP7FN51</accession>
<protein>
    <recommendedName>
        <fullName evidence="3">Response regulatory domain-containing protein</fullName>
    </recommendedName>
</protein>